<dbReference type="CDD" id="cd17574">
    <property type="entry name" value="REC_OmpR"/>
    <property type="match status" value="1"/>
</dbReference>
<dbReference type="Proteomes" id="UP000238362">
    <property type="component" value="Unassembled WGS sequence"/>
</dbReference>
<dbReference type="GO" id="GO:0005829">
    <property type="term" value="C:cytosol"/>
    <property type="evidence" value="ECO:0007669"/>
    <property type="project" value="TreeGrafter"/>
</dbReference>
<dbReference type="CDD" id="cd00383">
    <property type="entry name" value="trans_reg_C"/>
    <property type="match status" value="1"/>
</dbReference>
<feature type="region of interest" description="Disordered" evidence="8">
    <location>
        <begin position="1"/>
        <end position="22"/>
    </location>
</feature>
<dbReference type="PROSITE" id="PS51755">
    <property type="entry name" value="OMPR_PHOB"/>
    <property type="match status" value="1"/>
</dbReference>
<dbReference type="InterPro" id="IPR011006">
    <property type="entry name" value="CheY-like_superfamily"/>
</dbReference>
<reference evidence="11 12" key="1">
    <citation type="submission" date="2018-03" db="EMBL/GenBank/DDBJ databases">
        <title>Genomic Encyclopedia of Type Strains, Phase III (KMG-III): the genomes of soil and plant-associated and newly described type strains.</title>
        <authorList>
            <person name="Whitman W."/>
        </authorList>
    </citation>
    <scope>NUCLEOTIDE SEQUENCE [LARGE SCALE GENOMIC DNA]</scope>
    <source>
        <strain evidence="11 12">CGMCC 4.7125</strain>
    </source>
</reference>
<dbReference type="AlphaFoldDB" id="A0A2T0LZH1"/>
<dbReference type="InterPro" id="IPR016032">
    <property type="entry name" value="Sig_transdc_resp-reg_C-effctor"/>
</dbReference>
<dbReference type="SUPFAM" id="SSF46894">
    <property type="entry name" value="C-terminal effector domain of the bipartite response regulators"/>
    <property type="match status" value="1"/>
</dbReference>
<dbReference type="FunFam" id="1.10.10.10:FF:000018">
    <property type="entry name" value="DNA-binding response regulator ResD"/>
    <property type="match status" value="1"/>
</dbReference>
<dbReference type="Pfam" id="PF00486">
    <property type="entry name" value="Trans_reg_C"/>
    <property type="match status" value="1"/>
</dbReference>
<keyword evidence="1 6" id="KW-0597">Phosphoprotein</keyword>
<evidence type="ECO:0000256" key="3">
    <source>
        <dbReference type="ARBA" id="ARBA00023015"/>
    </source>
</evidence>
<evidence type="ECO:0000256" key="7">
    <source>
        <dbReference type="PROSITE-ProRule" id="PRU01091"/>
    </source>
</evidence>
<keyword evidence="3" id="KW-0805">Transcription regulation</keyword>
<dbReference type="SUPFAM" id="SSF52172">
    <property type="entry name" value="CheY-like"/>
    <property type="match status" value="1"/>
</dbReference>
<evidence type="ECO:0000256" key="1">
    <source>
        <dbReference type="ARBA" id="ARBA00022553"/>
    </source>
</evidence>
<dbReference type="PANTHER" id="PTHR48111">
    <property type="entry name" value="REGULATOR OF RPOS"/>
    <property type="match status" value="1"/>
</dbReference>
<dbReference type="GO" id="GO:0000156">
    <property type="term" value="F:phosphorelay response regulator activity"/>
    <property type="evidence" value="ECO:0007669"/>
    <property type="project" value="TreeGrafter"/>
</dbReference>
<feature type="modified residue" description="4-aspartylphosphate" evidence="6">
    <location>
        <position position="85"/>
    </location>
</feature>
<proteinExistence type="predicted"/>
<dbReference type="Gene3D" id="6.10.250.690">
    <property type="match status" value="1"/>
</dbReference>
<keyword evidence="4 7" id="KW-0238">DNA-binding</keyword>
<comment type="caution">
    <text evidence="11">The sequence shown here is derived from an EMBL/GenBank/DDBJ whole genome shotgun (WGS) entry which is preliminary data.</text>
</comment>
<dbReference type="InterPro" id="IPR036388">
    <property type="entry name" value="WH-like_DNA-bd_sf"/>
</dbReference>
<dbReference type="Gene3D" id="1.10.10.10">
    <property type="entry name" value="Winged helix-like DNA-binding domain superfamily/Winged helix DNA-binding domain"/>
    <property type="match status" value="1"/>
</dbReference>
<dbReference type="InterPro" id="IPR001789">
    <property type="entry name" value="Sig_transdc_resp-reg_receiver"/>
</dbReference>
<feature type="domain" description="Response regulatory" evidence="9">
    <location>
        <begin position="31"/>
        <end position="149"/>
    </location>
</feature>
<dbReference type="GO" id="GO:0032993">
    <property type="term" value="C:protein-DNA complex"/>
    <property type="evidence" value="ECO:0007669"/>
    <property type="project" value="TreeGrafter"/>
</dbReference>
<evidence type="ECO:0000313" key="12">
    <source>
        <dbReference type="Proteomes" id="UP000238362"/>
    </source>
</evidence>
<evidence type="ECO:0000256" key="2">
    <source>
        <dbReference type="ARBA" id="ARBA00023012"/>
    </source>
</evidence>
<dbReference type="SMART" id="SM00862">
    <property type="entry name" value="Trans_reg_C"/>
    <property type="match status" value="1"/>
</dbReference>
<keyword evidence="12" id="KW-1185">Reference proteome</keyword>
<dbReference type="GO" id="GO:0000976">
    <property type="term" value="F:transcription cis-regulatory region binding"/>
    <property type="evidence" value="ECO:0007669"/>
    <property type="project" value="TreeGrafter"/>
</dbReference>
<dbReference type="PANTHER" id="PTHR48111:SF21">
    <property type="entry name" value="DNA-BINDING DUAL MASTER TRANSCRIPTIONAL REGULATOR RPAA"/>
    <property type="match status" value="1"/>
</dbReference>
<dbReference type="SMART" id="SM00448">
    <property type="entry name" value="REC"/>
    <property type="match status" value="1"/>
</dbReference>
<sequence>MSRPRAPLTSSSPGIRATTGTSGHYSAGMSRILLVEDDDALAEAFSLALTGLGHDVALAGTGEHALATLFDDGREIANTDVVLLDVMLPGIDGFEVCRRIRTRSTVPVILLTARGDPIDVVVGLEGGADDYVVKPTEPRVVDARMKAVLRRAAAAPPPAAETRILTVGDLEIDPVAMIVRRDGSELHLTATELRLLIEFAEHPGQVLSRPTLLKRVWDYGFAGDSRLVDAAVARLRAKIEPDPGNPVLLRTVRGLGYRLAGP</sequence>
<evidence type="ECO:0000256" key="4">
    <source>
        <dbReference type="ARBA" id="ARBA00023125"/>
    </source>
</evidence>
<protein>
    <submittedName>
        <fullName evidence="11">DNA-binding response OmpR family regulator</fullName>
    </submittedName>
</protein>
<dbReference type="Gene3D" id="3.40.50.2300">
    <property type="match status" value="1"/>
</dbReference>
<name>A0A2T0LZH1_9PSEU</name>
<evidence type="ECO:0000259" key="9">
    <source>
        <dbReference type="PROSITE" id="PS50110"/>
    </source>
</evidence>
<organism evidence="11 12">
    <name type="scientific">Prauserella shujinwangii</name>
    <dbReference type="NCBI Taxonomy" id="1453103"/>
    <lineage>
        <taxon>Bacteria</taxon>
        <taxon>Bacillati</taxon>
        <taxon>Actinomycetota</taxon>
        <taxon>Actinomycetes</taxon>
        <taxon>Pseudonocardiales</taxon>
        <taxon>Pseudonocardiaceae</taxon>
        <taxon>Prauserella</taxon>
    </lineage>
</organism>
<evidence type="ECO:0000313" key="11">
    <source>
        <dbReference type="EMBL" id="PRX49514.1"/>
    </source>
</evidence>
<dbReference type="InterPro" id="IPR039420">
    <property type="entry name" value="WalR-like"/>
</dbReference>
<dbReference type="EMBL" id="PVNH01000003">
    <property type="protein sequence ID" value="PRX49514.1"/>
    <property type="molecule type" value="Genomic_DNA"/>
</dbReference>
<gene>
    <name evidence="11" type="ORF">B0I33_103551</name>
</gene>
<keyword evidence="5" id="KW-0804">Transcription</keyword>
<feature type="domain" description="OmpR/PhoB-type" evidence="10">
    <location>
        <begin position="162"/>
        <end position="261"/>
    </location>
</feature>
<evidence type="ECO:0000256" key="8">
    <source>
        <dbReference type="SAM" id="MobiDB-lite"/>
    </source>
</evidence>
<accession>A0A2T0LZH1</accession>
<feature type="DNA-binding region" description="OmpR/PhoB-type" evidence="7">
    <location>
        <begin position="162"/>
        <end position="261"/>
    </location>
</feature>
<dbReference type="InterPro" id="IPR001867">
    <property type="entry name" value="OmpR/PhoB-type_DNA-bd"/>
</dbReference>
<feature type="compositionally biased region" description="Polar residues" evidence="8">
    <location>
        <begin position="8"/>
        <end position="22"/>
    </location>
</feature>
<dbReference type="GO" id="GO:0006355">
    <property type="term" value="P:regulation of DNA-templated transcription"/>
    <property type="evidence" value="ECO:0007669"/>
    <property type="project" value="InterPro"/>
</dbReference>
<dbReference type="PROSITE" id="PS50110">
    <property type="entry name" value="RESPONSE_REGULATORY"/>
    <property type="match status" value="1"/>
</dbReference>
<evidence type="ECO:0000259" key="10">
    <source>
        <dbReference type="PROSITE" id="PS51755"/>
    </source>
</evidence>
<evidence type="ECO:0000256" key="5">
    <source>
        <dbReference type="ARBA" id="ARBA00023163"/>
    </source>
</evidence>
<keyword evidence="2" id="KW-0902">Two-component regulatory system</keyword>
<dbReference type="Pfam" id="PF00072">
    <property type="entry name" value="Response_reg"/>
    <property type="match status" value="1"/>
</dbReference>
<evidence type="ECO:0000256" key="6">
    <source>
        <dbReference type="PROSITE-ProRule" id="PRU00169"/>
    </source>
</evidence>